<dbReference type="InterPro" id="IPR004158">
    <property type="entry name" value="DUF247_pln"/>
</dbReference>
<gene>
    <name evidence="1" type="ORF">PHJA_002788900</name>
</gene>
<sequence length="167" mass="19606">MEDQEWRYLNALLSRKPNAEQILDTCIRALRDVEKKVRNFYTETINIGNDDFIEILLVDGCFIIELFLEFSIKSLRRKDDPFLSSNDTIQRLRCDLILFENQIPFFVLEQIFHLVPIPKQCQISLFELALCFFRKLIPGDHSQFNIDIFAPQTHHLLDLGILNICCG</sequence>
<dbReference type="Proteomes" id="UP000653305">
    <property type="component" value="Unassembled WGS sequence"/>
</dbReference>
<dbReference type="OrthoDB" id="1378449at2759"/>
<dbReference type="Pfam" id="PF03140">
    <property type="entry name" value="DUF247"/>
    <property type="match status" value="1"/>
</dbReference>
<proteinExistence type="predicted"/>
<evidence type="ECO:0000313" key="2">
    <source>
        <dbReference type="Proteomes" id="UP000653305"/>
    </source>
</evidence>
<reference evidence="1" key="1">
    <citation type="submission" date="2020-07" db="EMBL/GenBank/DDBJ databases">
        <title>Ethylene signaling mediates host invasion by parasitic plants.</title>
        <authorList>
            <person name="Yoshida S."/>
        </authorList>
    </citation>
    <scope>NUCLEOTIDE SEQUENCE</scope>
    <source>
        <strain evidence="1">Okayama</strain>
    </source>
</reference>
<keyword evidence="2" id="KW-1185">Reference proteome</keyword>
<dbReference type="EMBL" id="BMAC01001239">
    <property type="protein sequence ID" value="GFQ06449.1"/>
    <property type="molecule type" value="Genomic_DNA"/>
</dbReference>
<protein>
    <submittedName>
        <fullName evidence="1">Upf0481 protein at3g47200</fullName>
    </submittedName>
</protein>
<evidence type="ECO:0000313" key="1">
    <source>
        <dbReference type="EMBL" id="GFQ06449.1"/>
    </source>
</evidence>
<name>A0A830D9L0_9LAMI</name>
<comment type="caution">
    <text evidence="1">The sequence shown here is derived from an EMBL/GenBank/DDBJ whole genome shotgun (WGS) entry which is preliminary data.</text>
</comment>
<dbReference type="PANTHER" id="PTHR31170">
    <property type="entry name" value="BNAC04G53230D PROTEIN"/>
    <property type="match status" value="1"/>
</dbReference>
<organism evidence="1 2">
    <name type="scientific">Phtheirospermum japonicum</name>
    <dbReference type="NCBI Taxonomy" id="374723"/>
    <lineage>
        <taxon>Eukaryota</taxon>
        <taxon>Viridiplantae</taxon>
        <taxon>Streptophyta</taxon>
        <taxon>Embryophyta</taxon>
        <taxon>Tracheophyta</taxon>
        <taxon>Spermatophyta</taxon>
        <taxon>Magnoliopsida</taxon>
        <taxon>eudicotyledons</taxon>
        <taxon>Gunneridae</taxon>
        <taxon>Pentapetalae</taxon>
        <taxon>asterids</taxon>
        <taxon>lamiids</taxon>
        <taxon>Lamiales</taxon>
        <taxon>Orobanchaceae</taxon>
        <taxon>Orobanchaceae incertae sedis</taxon>
        <taxon>Phtheirospermum</taxon>
    </lineage>
</organism>
<accession>A0A830D9L0</accession>
<dbReference type="AlphaFoldDB" id="A0A830D9L0"/>